<name>A0A6G7VMK6_9RHOB</name>
<keyword evidence="3 5" id="KW-1133">Transmembrane helix</keyword>
<evidence type="ECO:0000313" key="7">
    <source>
        <dbReference type="EMBL" id="QIK41140.1"/>
    </source>
</evidence>
<feature type="transmembrane region" description="Helical" evidence="5">
    <location>
        <begin position="113"/>
        <end position="135"/>
    </location>
</feature>
<dbReference type="Pfam" id="PF04893">
    <property type="entry name" value="Yip1"/>
    <property type="match status" value="1"/>
</dbReference>
<feature type="domain" description="Yip1" evidence="6">
    <location>
        <begin position="13"/>
        <end position="194"/>
    </location>
</feature>
<comment type="subcellular location">
    <subcellularLocation>
        <location evidence="1">Membrane</location>
        <topology evidence="1">Multi-pass membrane protein</topology>
    </subcellularLocation>
</comment>
<keyword evidence="8" id="KW-1185">Reference proteome</keyword>
<evidence type="ECO:0000313" key="8">
    <source>
        <dbReference type="Proteomes" id="UP000500791"/>
    </source>
</evidence>
<dbReference type="InterPro" id="IPR006977">
    <property type="entry name" value="Yip1_dom"/>
</dbReference>
<evidence type="ECO:0000259" key="6">
    <source>
        <dbReference type="Pfam" id="PF04893"/>
    </source>
</evidence>
<dbReference type="KEGG" id="mon:G8E03_10395"/>
<dbReference type="GO" id="GO:0016020">
    <property type="term" value="C:membrane"/>
    <property type="evidence" value="ECO:0007669"/>
    <property type="project" value="UniProtKB-SubCell"/>
</dbReference>
<evidence type="ECO:0000256" key="4">
    <source>
        <dbReference type="ARBA" id="ARBA00023136"/>
    </source>
</evidence>
<accession>A0A6G7VMK6</accession>
<dbReference type="AlphaFoldDB" id="A0A6G7VMK6"/>
<evidence type="ECO:0000256" key="3">
    <source>
        <dbReference type="ARBA" id="ARBA00022989"/>
    </source>
</evidence>
<protein>
    <recommendedName>
        <fullName evidence="6">Yip1 domain-containing protein</fullName>
    </recommendedName>
</protein>
<keyword evidence="4 5" id="KW-0472">Membrane</keyword>
<dbReference type="EMBL" id="CP049811">
    <property type="protein sequence ID" value="QIK41140.1"/>
    <property type="molecule type" value="Genomic_DNA"/>
</dbReference>
<reference evidence="7 8" key="1">
    <citation type="submission" date="2020-03" db="EMBL/GenBank/DDBJ databases">
        <title>Complete genome sequence of Monaibacterium sp. ALG8 with diverse plasmids.</title>
        <authorList>
            <person name="Sun C."/>
        </authorList>
    </citation>
    <scope>NUCLEOTIDE SEQUENCE [LARGE SCALE GENOMIC DNA]</scope>
    <source>
        <strain evidence="7 8">ALG8</strain>
    </source>
</reference>
<gene>
    <name evidence="7" type="ORF">G8E03_10395</name>
</gene>
<dbReference type="RefSeq" id="WP_166191348.1">
    <property type="nucleotide sequence ID" value="NZ_CP049811.1"/>
</dbReference>
<evidence type="ECO:0000256" key="5">
    <source>
        <dbReference type="SAM" id="Phobius"/>
    </source>
</evidence>
<feature type="transmembrane region" description="Helical" evidence="5">
    <location>
        <begin position="73"/>
        <end position="93"/>
    </location>
</feature>
<feature type="transmembrane region" description="Helical" evidence="5">
    <location>
        <begin position="175"/>
        <end position="198"/>
    </location>
</feature>
<evidence type="ECO:0000256" key="1">
    <source>
        <dbReference type="ARBA" id="ARBA00004141"/>
    </source>
</evidence>
<feature type="transmembrane region" description="Helical" evidence="5">
    <location>
        <begin position="142"/>
        <end position="163"/>
    </location>
</feature>
<proteinExistence type="predicted"/>
<feature type="transmembrane region" description="Helical" evidence="5">
    <location>
        <begin position="31"/>
        <end position="52"/>
    </location>
</feature>
<organism evidence="7 8">
    <name type="scientific">Pontivivens nitratireducens</name>
    <dbReference type="NCBI Taxonomy" id="2758038"/>
    <lineage>
        <taxon>Bacteria</taxon>
        <taxon>Pseudomonadati</taxon>
        <taxon>Pseudomonadota</taxon>
        <taxon>Alphaproteobacteria</taxon>
        <taxon>Rhodobacterales</taxon>
        <taxon>Paracoccaceae</taxon>
        <taxon>Pontivivens</taxon>
    </lineage>
</organism>
<evidence type="ECO:0000256" key="2">
    <source>
        <dbReference type="ARBA" id="ARBA00022692"/>
    </source>
</evidence>
<sequence>MSTTGKIFAAWGNPRGVMRDQMNAGDIDGRALTFILIAGILLSIANLPNAMLQGGLTDDAASEPAAALIAARFFQVAIGALALALVGLLVAPLSHLAARAFGGVGSWATTRLALSWSLMTLVPLAMLSGVLLAVGVASDTTWLVEASFLAGLAGQLVLLYVWSGSLAEAEGFSRTWPTMLVMAAIFIALYGILTLRILA</sequence>
<keyword evidence="2 5" id="KW-0812">Transmembrane</keyword>
<dbReference type="Proteomes" id="UP000500791">
    <property type="component" value="Chromosome"/>
</dbReference>